<dbReference type="Proteomes" id="UP001177023">
    <property type="component" value="Unassembled WGS sequence"/>
</dbReference>
<accession>A0AA36CS70</accession>
<reference evidence="2" key="1">
    <citation type="submission" date="2023-06" db="EMBL/GenBank/DDBJ databases">
        <authorList>
            <person name="Delattre M."/>
        </authorList>
    </citation>
    <scope>NUCLEOTIDE SEQUENCE</scope>
    <source>
        <strain evidence="2">AF72</strain>
    </source>
</reference>
<organism evidence="2 3">
    <name type="scientific">Mesorhabditis spiculigera</name>
    <dbReference type="NCBI Taxonomy" id="96644"/>
    <lineage>
        <taxon>Eukaryota</taxon>
        <taxon>Metazoa</taxon>
        <taxon>Ecdysozoa</taxon>
        <taxon>Nematoda</taxon>
        <taxon>Chromadorea</taxon>
        <taxon>Rhabditida</taxon>
        <taxon>Rhabditina</taxon>
        <taxon>Rhabditomorpha</taxon>
        <taxon>Rhabditoidea</taxon>
        <taxon>Rhabditidae</taxon>
        <taxon>Mesorhabditinae</taxon>
        <taxon>Mesorhabditis</taxon>
    </lineage>
</organism>
<feature type="signal peptide" evidence="1">
    <location>
        <begin position="1"/>
        <end position="17"/>
    </location>
</feature>
<feature type="chain" id="PRO_5041405633" evidence="1">
    <location>
        <begin position="18"/>
        <end position="165"/>
    </location>
</feature>
<name>A0AA36CS70_9BILA</name>
<comment type="caution">
    <text evidence="2">The sequence shown here is derived from an EMBL/GenBank/DDBJ whole genome shotgun (WGS) entry which is preliminary data.</text>
</comment>
<keyword evidence="1" id="KW-0732">Signal</keyword>
<sequence length="165" mass="19060">MKRAAILALLFVVAARAGDNATCIRYSPGSEPVVLRPNFHTVGRWYLEKLRTDSIMRQVYHRVNETSFNEGMAYGVIRSMAIMSVANLILGGFWWKMPAKTLSQMSALWVLAYMNSREARLIRRHQTLSMLRRRNAEVRRQIENELHSSIFKRIPSVQPRTTPAR</sequence>
<proteinExistence type="predicted"/>
<dbReference type="AlphaFoldDB" id="A0AA36CS70"/>
<protein>
    <submittedName>
        <fullName evidence="2">Uncharacterized protein</fullName>
    </submittedName>
</protein>
<evidence type="ECO:0000313" key="3">
    <source>
        <dbReference type="Proteomes" id="UP001177023"/>
    </source>
</evidence>
<gene>
    <name evidence="2" type="ORF">MSPICULIGERA_LOCUS11709</name>
</gene>
<evidence type="ECO:0000256" key="1">
    <source>
        <dbReference type="SAM" id="SignalP"/>
    </source>
</evidence>
<dbReference type="EMBL" id="CATQJA010002617">
    <property type="protein sequence ID" value="CAJ0573348.1"/>
    <property type="molecule type" value="Genomic_DNA"/>
</dbReference>
<evidence type="ECO:0000313" key="2">
    <source>
        <dbReference type="EMBL" id="CAJ0573348.1"/>
    </source>
</evidence>
<keyword evidence="3" id="KW-1185">Reference proteome</keyword>
<feature type="non-terminal residue" evidence="2">
    <location>
        <position position="165"/>
    </location>
</feature>